<dbReference type="PROSITE" id="PS50048">
    <property type="entry name" value="ZN2_CY6_FUNGAL_2"/>
    <property type="match status" value="1"/>
</dbReference>
<keyword evidence="4" id="KW-0238">DNA-binding</keyword>
<dbReference type="GO" id="GO:0000981">
    <property type="term" value="F:DNA-binding transcription factor activity, RNA polymerase II-specific"/>
    <property type="evidence" value="ECO:0007669"/>
    <property type="project" value="InterPro"/>
</dbReference>
<dbReference type="Pfam" id="PF00172">
    <property type="entry name" value="Zn_clus"/>
    <property type="match status" value="1"/>
</dbReference>
<dbReference type="SMART" id="SM00066">
    <property type="entry name" value="GAL4"/>
    <property type="match status" value="1"/>
</dbReference>
<keyword evidence="5" id="KW-0804">Transcription</keyword>
<dbReference type="Gene3D" id="4.10.240.10">
    <property type="entry name" value="Zn(2)-C6 fungal-type DNA-binding domain"/>
    <property type="match status" value="1"/>
</dbReference>
<evidence type="ECO:0000256" key="5">
    <source>
        <dbReference type="ARBA" id="ARBA00023163"/>
    </source>
</evidence>
<dbReference type="CDD" id="cd00067">
    <property type="entry name" value="GAL4"/>
    <property type="match status" value="1"/>
</dbReference>
<dbReference type="GO" id="GO:0008270">
    <property type="term" value="F:zinc ion binding"/>
    <property type="evidence" value="ECO:0007669"/>
    <property type="project" value="InterPro"/>
</dbReference>
<dbReference type="InterPro" id="IPR021858">
    <property type="entry name" value="Fun_TF"/>
</dbReference>
<evidence type="ECO:0000256" key="4">
    <source>
        <dbReference type="ARBA" id="ARBA00023125"/>
    </source>
</evidence>
<keyword evidence="2" id="KW-0862">Zinc</keyword>
<dbReference type="Proteomes" id="UP000250266">
    <property type="component" value="Unassembled WGS sequence"/>
</dbReference>
<dbReference type="OrthoDB" id="2593732at2759"/>
<keyword evidence="9" id="KW-1185">Reference proteome</keyword>
<evidence type="ECO:0000313" key="9">
    <source>
        <dbReference type="Proteomes" id="UP000250266"/>
    </source>
</evidence>
<dbReference type="Pfam" id="PF11951">
    <property type="entry name" value="Fungal_trans_2"/>
    <property type="match status" value="1"/>
</dbReference>
<proteinExistence type="predicted"/>
<keyword evidence="1" id="KW-0479">Metal-binding</keyword>
<evidence type="ECO:0000256" key="3">
    <source>
        <dbReference type="ARBA" id="ARBA00023015"/>
    </source>
</evidence>
<dbReference type="PANTHER" id="PTHR36206">
    <property type="entry name" value="ASPERCRYPTIN BIOSYNTHESIS CLUSTER-SPECIFIC TRANSCRIPTION REGULATOR ATNN-RELATED"/>
    <property type="match status" value="1"/>
</dbReference>
<dbReference type="EMBL" id="KV745088">
    <property type="protein sequence ID" value="OCK77969.1"/>
    <property type="molecule type" value="Genomic_DNA"/>
</dbReference>
<dbReference type="SUPFAM" id="SSF57701">
    <property type="entry name" value="Zn2/Cys6 DNA-binding domain"/>
    <property type="match status" value="1"/>
</dbReference>
<dbReference type="InterPro" id="IPR036864">
    <property type="entry name" value="Zn2-C6_fun-type_DNA-bd_sf"/>
</dbReference>
<gene>
    <name evidence="8" type="ORF">K432DRAFT_302998</name>
</gene>
<dbReference type="GO" id="GO:0003677">
    <property type="term" value="F:DNA binding"/>
    <property type="evidence" value="ECO:0007669"/>
    <property type="project" value="UniProtKB-KW"/>
</dbReference>
<dbReference type="InterPro" id="IPR001138">
    <property type="entry name" value="Zn2Cys6_DnaBD"/>
</dbReference>
<name>A0A8E2JCZ6_9PEZI</name>
<organism evidence="8 9">
    <name type="scientific">Lepidopterella palustris CBS 459.81</name>
    <dbReference type="NCBI Taxonomy" id="1314670"/>
    <lineage>
        <taxon>Eukaryota</taxon>
        <taxon>Fungi</taxon>
        <taxon>Dikarya</taxon>
        <taxon>Ascomycota</taxon>
        <taxon>Pezizomycotina</taxon>
        <taxon>Dothideomycetes</taxon>
        <taxon>Pleosporomycetidae</taxon>
        <taxon>Mytilinidiales</taxon>
        <taxon>Argynnaceae</taxon>
        <taxon>Lepidopterella</taxon>
    </lineage>
</organism>
<dbReference type="InterPro" id="IPR052360">
    <property type="entry name" value="Transcr_Regulatory_Proteins"/>
</dbReference>
<reference evidence="8 9" key="1">
    <citation type="journal article" date="2016" name="Nat. Commun.">
        <title>Ectomycorrhizal ecology is imprinted in the genome of the dominant symbiotic fungus Cenococcum geophilum.</title>
        <authorList>
            <consortium name="DOE Joint Genome Institute"/>
            <person name="Peter M."/>
            <person name="Kohler A."/>
            <person name="Ohm R.A."/>
            <person name="Kuo A."/>
            <person name="Krutzmann J."/>
            <person name="Morin E."/>
            <person name="Arend M."/>
            <person name="Barry K.W."/>
            <person name="Binder M."/>
            <person name="Choi C."/>
            <person name="Clum A."/>
            <person name="Copeland A."/>
            <person name="Grisel N."/>
            <person name="Haridas S."/>
            <person name="Kipfer T."/>
            <person name="LaButti K."/>
            <person name="Lindquist E."/>
            <person name="Lipzen A."/>
            <person name="Maire R."/>
            <person name="Meier B."/>
            <person name="Mihaltcheva S."/>
            <person name="Molinier V."/>
            <person name="Murat C."/>
            <person name="Poggeler S."/>
            <person name="Quandt C.A."/>
            <person name="Sperisen C."/>
            <person name="Tritt A."/>
            <person name="Tisserant E."/>
            <person name="Crous P.W."/>
            <person name="Henrissat B."/>
            <person name="Nehls U."/>
            <person name="Egli S."/>
            <person name="Spatafora J.W."/>
            <person name="Grigoriev I.V."/>
            <person name="Martin F.M."/>
        </authorList>
    </citation>
    <scope>NUCLEOTIDE SEQUENCE [LARGE SCALE GENOMIC DNA]</scope>
    <source>
        <strain evidence="8 9">CBS 459.81</strain>
    </source>
</reference>
<protein>
    <recommendedName>
        <fullName evidence="7">Zn(2)-C6 fungal-type domain-containing protein</fullName>
    </recommendedName>
</protein>
<dbReference type="PANTHER" id="PTHR36206:SF4">
    <property type="entry name" value="HYPOTHETICAL CONSERVED PROTEIN (EUROFUNG)-RELATED"/>
    <property type="match status" value="1"/>
</dbReference>
<accession>A0A8E2JCZ6</accession>
<sequence>MALASSEVFRAELPKKTRKSGSKVRTGCLTCKIRRIKCDEKRPSCSRCASTGRKCDGYAQDAGGFQFKVAVFQQLSGHRPRLPMLSGLGENVQYLEFYHRCAQPTLSSRFDNEFWSRISLQLAQQEPAVRHALIALGYLHKTESGNLKDARSRFAAHAEHKTLLLHYNKAVRCLTDRMVEPSYTPEIGLVTCVLFICIEYMRGNWATAFMHLSNGLNIITAWRNKQLNGSSSASSSLRSPLGSMSSVSASGTMIEDKLVPIFIRSITAALIYGIPVEQVSDHLSVRYEIRPFATILEAQSSNHELRNLSLVFIRDMGKKLFEGDIILPEDFRYQSYLLECHYSWILSVKNLERSNHLSKEDEVAASCLKVSYYSTYILVACATEARQMSYDQHLESFKAINQHAKTVIDSMQLAASSASLSASESSSSTLTSSPTPPPSANFTFELSVIPSLFFCANSCRCPITRREAISLLSLNPPREGLWDPRQTAIVAKRAVEIEESELDPVTGWPVERTRLYSVTIDGNMDRNGRFSARFTTGFHVDNFTWKLAERMGVEWLVL</sequence>
<dbReference type="AlphaFoldDB" id="A0A8E2JCZ6"/>
<keyword evidence="6" id="KW-0539">Nucleus</keyword>
<dbReference type="PROSITE" id="PS00463">
    <property type="entry name" value="ZN2_CY6_FUNGAL_1"/>
    <property type="match status" value="1"/>
</dbReference>
<evidence type="ECO:0000259" key="7">
    <source>
        <dbReference type="PROSITE" id="PS50048"/>
    </source>
</evidence>
<evidence type="ECO:0000313" key="8">
    <source>
        <dbReference type="EMBL" id="OCK77969.1"/>
    </source>
</evidence>
<evidence type="ECO:0000256" key="1">
    <source>
        <dbReference type="ARBA" id="ARBA00022723"/>
    </source>
</evidence>
<feature type="domain" description="Zn(2)-C6 fungal-type" evidence="7">
    <location>
        <begin position="27"/>
        <end position="55"/>
    </location>
</feature>
<evidence type="ECO:0000256" key="6">
    <source>
        <dbReference type="ARBA" id="ARBA00023242"/>
    </source>
</evidence>
<keyword evidence="3" id="KW-0805">Transcription regulation</keyword>
<evidence type="ECO:0000256" key="2">
    <source>
        <dbReference type="ARBA" id="ARBA00022833"/>
    </source>
</evidence>